<dbReference type="CDD" id="cd18618">
    <property type="entry name" value="GH43_Xsa43E-like"/>
    <property type="match status" value="1"/>
</dbReference>
<keyword evidence="5 8" id="KW-0326">Glycosidase</keyword>
<sequence length="307" mass="34188">MEKELFTYTGNPLFSHKYTCDPTVITYAGRLFLYTGHDEAGAGVNAYVMNNWLCFSTQDLVEWEEYPMPLKAKDFSWASGDAYASCMVHHNDKFYWFVAVSHASIKGKAIGVAVSGRPEGPFKDALGAALVSHDMLPADAGEKANLDPSVLIDHDGQAYLYWGNQQCYCARLKPDLAGIDGPISIIPLPGFMEGAHIHERNGWYYLSYGYGYPEKVAYAMSRHPEGPWEFVGILNEIPGNCATNRPAIIRFNGQDYFIYHNGALKNGGSHRRSVCIDRLEYNQDGTMKRVIMTSEGILPAGSSMRQL</sequence>
<evidence type="ECO:0000313" key="10">
    <source>
        <dbReference type="Proteomes" id="UP000293874"/>
    </source>
</evidence>
<protein>
    <submittedName>
        <fullName evidence="9">Glycosyl hydrolase family 43</fullName>
    </submittedName>
</protein>
<name>A0A4Q7N065_9BACT</name>
<dbReference type="PANTHER" id="PTHR43772:SF2">
    <property type="entry name" value="PUTATIVE (AFU_ORTHOLOGUE AFUA_2G04480)-RELATED"/>
    <property type="match status" value="1"/>
</dbReference>
<dbReference type="AlphaFoldDB" id="A0A4Q7N065"/>
<accession>A0A4Q7N065</accession>
<keyword evidence="4" id="KW-0119">Carbohydrate metabolism</keyword>
<dbReference type="InterPro" id="IPR023296">
    <property type="entry name" value="Glyco_hydro_beta-prop_sf"/>
</dbReference>
<feature type="active site" description="Proton donor" evidence="6">
    <location>
        <position position="193"/>
    </location>
</feature>
<dbReference type="InterPro" id="IPR006710">
    <property type="entry name" value="Glyco_hydro_43"/>
</dbReference>
<dbReference type="SUPFAM" id="SSF75005">
    <property type="entry name" value="Arabinanase/levansucrase/invertase"/>
    <property type="match status" value="1"/>
</dbReference>
<evidence type="ECO:0000256" key="6">
    <source>
        <dbReference type="PIRSR" id="PIRSR606710-1"/>
    </source>
</evidence>
<evidence type="ECO:0000313" key="9">
    <source>
        <dbReference type="EMBL" id="RZS74960.1"/>
    </source>
</evidence>
<evidence type="ECO:0000256" key="8">
    <source>
        <dbReference type="RuleBase" id="RU361187"/>
    </source>
</evidence>
<evidence type="ECO:0000256" key="7">
    <source>
        <dbReference type="PIRSR" id="PIRSR606710-2"/>
    </source>
</evidence>
<keyword evidence="2" id="KW-0624">Polysaccharide degradation</keyword>
<comment type="similarity">
    <text evidence="1 8">Belongs to the glycosyl hydrolase 43 family.</text>
</comment>
<dbReference type="Gene3D" id="2.115.10.20">
    <property type="entry name" value="Glycosyl hydrolase domain, family 43"/>
    <property type="match status" value="1"/>
</dbReference>
<evidence type="ECO:0000256" key="3">
    <source>
        <dbReference type="ARBA" id="ARBA00022801"/>
    </source>
</evidence>
<organism evidence="9 10">
    <name type="scientific">Pseudobacter ginsenosidimutans</name>
    <dbReference type="NCBI Taxonomy" id="661488"/>
    <lineage>
        <taxon>Bacteria</taxon>
        <taxon>Pseudomonadati</taxon>
        <taxon>Bacteroidota</taxon>
        <taxon>Chitinophagia</taxon>
        <taxon>Chitinophagales</taxon>
        <taxon>Chitinophagaceae</taxon>
        <taxon>Pseudobacter</taxon>
    </lineage>
</organism>
<feature type="active site" description="Proton acceptor" evidence="6">
    <location>
        <position position="21"/>
    </location>
</feature>
<evidence type="ECO:0000256" key="1">
    <source>
        <dbReference type="ARBA" id="ARBA00009865"/>
    </source>
</evidence>
<keyword evidence="10" id="KW-1185">Reference proteome</keyword>
<dbReference type="InterPro" id="IPR052176">
    <property type="entry name" value="Glycosyl_Hydrlase_43_Enz"/>
</dbReference>
<proteinExistence type="inferred from homology"/>
<evidence type="ECO:0000256" key="5">
    <source>
        <dbReference type="ARBA" id="ARBA00023295"/>
    </source>
</evidence>
<keyword evidence="2" id="KW-0858">Xylan degradation</keyword>
<evidence type="ECO:0000256" key="2">
    <source>
        <dbReference type="ARBA" id="ARBA00022651"/>
    </source>
</evidence>
<keyword evidence="3 8" id="KW-0378">Hydrolase</keyword>
<dbReference type="RefSeq" id="WP_130539378.1">
    <property type="nucleotide sequence ID" value="NZ_CP042431.1"/>
</dbReference>
<dbReference type="Proteomes" id="UP000293874">
    <property type="component" value="Unassembled WGS sequence"/>
</dbReference>
<dbReference type="Pfam" id="PF04616">
    <property type="entry name" value="Glyco_hydro_43"/>
    <property type="match status" value="1"/>
</dbReference>
<comment type="caution">
    <text evidence="9">The sequence shown here is derived from an EMBL/GenBank/DDBJ whole genome shotgun (WGS) entry which is preliminary data.</text>
</comment>
<feature type="site" description="Important for catalytic activity, responsible for pKa modulation of the active site Glu and correct orientation of both the proton donor and substrate" evidence="7">
    <location>
        <position position="147"/>
    </location>
</feature>
<dbReference type="PANTHER" id="PTHR43772">
    <property type="entry name" value="ENDO-1,4-BETA-XYLANASE"/>
    <property type="match status" value="1"/>
</dbReference>
<dbReference type="GO" id="GO:0004553">
    <property type="term" value="F:hydrolase activity, hydrolyzing O-glycosyl compounds"/>
    <property type="evidence" value="ECO:0007669"/>
    <property type="project" value="InterPro"/>
</dbReference>
<evidence type="ECO:0000256" key="4">
    <source>
        <dbReference type="ARBA" id="ARBA00023277"/>
    </source>
</evidence>
<dbReference type="EMBL" id="SGXA01000001">
    <property type="protein sequence ID" value="RZS74960.1"/>
    <property type="molecule type" value="Genomic_DNA"/>
</dbReference>
<reference evidence="9 10" key="1">
    <citation type="submission" date="2019-02" db="EMBL/GenBank/DDBJ databases">
        <title>Genomic Encyclopedia of Type Strains, Phase IV (KMG-IV): sequencing the most valuable type-strain genomes for metagenomic binning, comparative biology and taxonomic classification.</title>
        <authorList>
            <person name="Goeker M."/>
        </authorList>
    </citation>
    <scope>NUCLEOTIDE SEQUENCE [LARGE SCALE GENOMIC DNA]</scope>
    <source>
        <strain evidence="9 10">DSM 18116</strain>
    </source>
</reference>
<dbReference type="GO" id="GO:0045493">
    <property type="term" value="P:xylan catabolic process"/>
    <property type="evidence" value="ECO:0007669"/>
    <property type="project" value="UniProtKB-KW"/>
</dbReference>
<gene>
    <name evidence="9" type="ORF">EV199_0812</name>
</gene>
<dbReference type="OrthoDB" id="3308423at2"/>